<dbReference type="STRING" id="151549.A0A4C1UEJ1"/>
<proteinExistence type="inferred from homology"/>
<keyword evidence="4" id="KW-0862">Zinc</keyword>
<keyword evidence="5" id="KW-0539">Nucleus</keyword>
<dbReference type="PANTHER" id="PTHR24388:SF53">
    <property type="entry name" value="CHORION TRANSCRIPTION FACTOR CF2-RELATED"/>
    <property type="match status" value="1"/>
</dbReference>
<dbReference type="PROSITE" id="PS00028">
    <property type="entry name" value="ZINC_FINGER_C2H2_1"/>
    <property type="match status" value="6"/>
</dbReference>
<dbReference type="OrthoDB" id="6365676at2759"/>
<dbReference type="EMBL" id="BGZK01000167">
    <property type="protein sequence ID" value="GBP24903.1"/>
    <property type="molecule type" value="Genomic_DNA"/>
</dbReference>
<evidence type="ECO:0000256" key="7">
    <source>
        <dbReference type="PROSITE-ProRule" id="PRU00042"/>
    </source>
</evidence>
<dbReference type="InterPro" id="IPR050527">
    <property type="entry name" value="Snail/Krueppel_Znf"/>
</dbReference>
<feature type="domain" description="C2H2-type" evidence="8">
    <location>
        <begin position="513"/>
        <end position="541"/>
    </location>
</feature>
<feature type="domain" description="C2H2-type" evidence="8">
    <location>
        <begin position="485"/>
        <end position="512"/>
    </location>
</feature>
<dbReference type="Gene3D" id="3.30.160.60">
    <property type="entry name" value="Classic Zinc Finger"/>
    <property type="match status" value="5"/>
</dbReference>
<evidence type="ECO:0000256" key="6">
    <source>
        <dbReference type="ARBA" id="ARBA00037948"/>
    </source>
</evidence>
<dbReference type="Pfam" id="PF00096">
    <property type="entry name" value="zf-C2H2"/>
    <property type="match status" value="2"/>
</dbReference>
<dbReference type="FunFam" id="3.30.160.60:FF:000446">
    <property type="entry name" value="Zinc finger protein"/>
    <property type="match status" value="1"/>
</dbReference>
<dbReference type="GO" id="GO:0000978">
    <property type="term" value="F:RNA polymerase II cis-regulatory region sequence-specific DNA binding"/>
    <property type="evidence" value="ECO:0007669"/>
    <property type="project" value="TreeGrafter"/>
</dbReference>
<dbReference type="InterPro" id="IPR036236">
    <property type="entry name" value="Znf_C2H2_sf"/>
</dbReference>
<evidence type="ECO:0000313" key="10">
    <source>
        <dbReference type="Proteomes" id="UP000299102"/>
    </source>
</evidence>
<dbReference type="SMART" id="SM00355">
    <property type="entry name" value="ZnF_C2H2"/>
    <property type="match status" value="9"/>
</dbReference>
<dbReference type="GO" id="GO:0000981">
    <property type="term" value="F:DNA-binding transcription factor activity, RNA polymerase II-specific"/>
    <property type="evidence" value="ECO:0007669"/>
    <property type="project" value="TreeGrafter"/>
</dbReference>
<dbReference type="PANTHER" id="PTHR24388">
    <property type="entry name" value="ZINC FINGER PROTEIN"/>
    <property type="match status" value="1"/>
</dbReference>
<dbReference type="SUPFAM" id="SSF57667">
    <property type="entry name" value="beta-beta-alpha zinc fingers"/>
    <property type="match status" value="3"/>
</dbReference>
<evidence type="ECO:0000256" key="2">
    <source>
        <dbReference type="ARBA" id="ARBA00022737"/>
    </source>
</evidence>
<feature type="domain" description="C2H2-type" evidence="8">
    <location>
        <begin position="323"/>
        <end position="351"/>
    </location>
</feature>
<evidence type="ECO:0000313" key="9">
    <source>
        <dbReference type="EMBL" id="GBP24903.1"/>
    </source>
</evidence>
<dbReference type="GO" id="GO:0005634">
    <property type="term" value="C:nucleus"/>
    <property type="evidence" value="ECO:0007669"/>
    <property type="project" value="UniProtKB-SubCell"/>
</dbReference>
<protein>
    <submittedName>
        <fullName evidence="9">Zinc finger protein 229</fullName>
    </submittedName>
</protein>
<dbReference type="AlphaFoldDB" id="A0A4C1UEJ1"/>
<evidence type="ECO:0000256" key="3">
    <source>
        <dbReference type="ARBA" id="ARBA00022771"/>
    </source>
</evidence>
<keyword evidence="2" id="KW-0677">Repeat</keyword>
<sequence>MGSNDRVKITLEKDDCDEDISIKPEPTINMIDQRSMVFNELNNDRCNNLVNTNKSNAQDSSVSESIKLEIFDNDLDDELLDLDFEEGPQNSETIVKEPLALIETDKLKQVDTQKDEQKIVKIRSLKKNDKNAKPVSTKLNKIREVEMNKNKCENLETDQSHVNREEKKKKKIRSVNREITFDENKWKLIHFTEEEAERKFEERREDSFYKTAPYKCDLCLKGFSSENILDSHKSLHNEDRGELCCKFCKMGFCKLSKLKRHIDAHYNEYHCLQCSFIGRTASGAKFHEEMHNGIGYTCETCNENFLHKSTFYTHMRVIHRSSYVCGICGESYVTSKGLATHKARAHQIYAPRKKNKSKPIAEDELEDRTYCTECKLNFETKEAYSIHLLSATNHAITQDGQTLCQVQEDKIEDKCVPYKSYRQKRHHRCGENFSSVKTCIAHHKQAHPRVPYYMQKRVVCDVCGASIQAGNLKIHMNTHTKKIQYPCSICARVFYIKETLKKHMLTHTGEKPWACALCDKTYQQMGSLKLHERTIHQRQKPPPRRRRANNVTVVASTSAEPAKRTPLPQCGSAHTIIVTSDEKADTADQVMEKVRTAVDARKTGVEAARKLPLVVIRDVRKENTDEDIVKSIKKQNKHATADLDWSSIEVKVKFRRRAKNDLESHPVLEVSPELWRRLVDAGTYVDVQCTQCLGFSHTGNIARARPRNARIAEGNTSPKPVKSAKMASPEMYKLFARQVG</sequence>
<keyword evidence="3 7" id="KW-0863">Zinc-finger</keyword>
<feature type="domain" description="C2H2-type" evidence="8">
    <location>
        <begin position="243"/>
        <end position="270"/>
    </location>
</feature>
<comment type="caution">
    <text evidence="9">The sequence shown here is derived from an EMBL/GenBank/DDBJ whole genome shotgun (WGS) entry which is preliminary data.</text>
</comment>
<name>A0A4C1UEJ1_EUMVA</name>
<evidence type="ECO:0000256" key="4">
    <source>
        <dbReference type="ARBA" id="ARBA00022833"/>
    </source>
</evidence>
<feature type="domain" description="C2H2-type" evidence="8">
    <location>
        <begin position="296"/>
        <end position="324"/>
    </location>
</feature>
<keyword evidence="10" id="KW-1185">Reference proteome</keyword>
<dbReference type="PROSITE" id="PS50157">
    <property type="entry name" value="ZINC_FINGER_C2H2_2"/>
    <property type="match status" value="6"/>
</dbReference>
<keyword evidence="1" id="KW-0479">Metal-binding</keyword>
<evidence type="ECO:0000259" key="8">
    <source>
        <dbReference type="PROSITE" id="PS50157"/>
    </source>
</evidence>
<dbReference type="GO" id="GO:0008270">
    <property type="term" value="F:zinc ion binding"/>
    <property type="evidence" value="ECO:0007669"/>
    <property type="project" value="UniProtKB-KW"/>
</dbReference>
<evidence type="ECO:0000256" key="5">
    <source>
        <dbReference type="ARBA" id="ARBA00023242"/>
    </source>
</evidence>
<gene>
    <name evidence="9" type="primary">ZNF229</name>
    <name evidence="9" type="ORF">EVAR_12567_1</name>
</gene>
<evidence type="ECO:0000256" key="1">
    <source>
        <dbReference type="ARBA" id="ARBA00022723"/>
    </source>
</evidence>
<organism evidence="9 10">
    <name type="scientific">Eumeta variegata</name>
    <name type="common">Bagworm moth</name>
    <name type="synonym">Eumeta japonica</name>
    <dbReference type="NCBI Taxonomy" id="151549"/>
    <lineage>
        <taxon>Eukaryota</taxon>
        <taxon>Metazoa</taxon>
        <taxon>Ecdysozoa</taxon>
        <taxon>Arthropoda</taxon>
        <taxon>Hexapoda</taxon>
        <taxon>Insecta</taxon>
        <taxon>Pterygota</taxon>
        <taxon>Neoptera</taxon>
        <taxon>Endopterygota</taxon>
        <taxon>Lepidoptera</taxon>
        <taxon>Glossata</taxon>
        <taxon>Ditrysia</taxon>
        <taxon>Tineoidea</taxon>
        <taxon>Psychidae</taxon>
        <taxon>Oiketicinae</taxon>
        <taxon>Eumeta</taxon>
    </lineage>
</organism>
<feature type="domain" description="C2H2-type" evidence="8">
    <location>
        <begin position="214"/>
        <end position="241"/>
    </location>
</feature>
<dbReference type="InterPro" id="IPR013087">
    <property type="entry name" value="Znf_C2H2_type"/>
</dbReference>
<accession>A0A4C1UEJ1</accession>
<comment type="similarity">
    <text evidence="6">Belongs to the snail C2H2-type zinc-finger protein family.</text>
</comment>
<dbReference type="Proteomes" id="UP000299102">
    <property type="component" value="Unassembled WGS sequence"/>
</dbReference>
<reference evidence="9 10" key="1">
    <citation type="journal article" date="2019" name="Commun. Biol.">
        <title>The bagworm genome reveals a unique fibroin gene that provides high tensile strength.</title>
        <authorList>
            <person name="Kono N."/>
            <person name="Nakamura H."/>
            <person name="Ohtoshi R."/>
            <person name="Tomita M."/>
            <person name="Numata K."/>
            <person name="Arakawa K."/>
        </authorList>
    </citation>
    <scope>NUCLEOTIDE SEQUENCE [LARGE SCALE GENOMIC DNA]</scope>
</reference>